<dbReference type="AlphaFoldDB" id="A0A932ZTI5"/>
<reference evidence="1" key="1">
    <citation type="submission" date="2020-07" db="EMBL/GenBank/DDBJ databases">
        <title>Huge and variable diversity of episymbiotic CPR bacteria and DPANN archaea in groundwater ecosystems.</title>
        <authorList>
            <person name="He C.Y."/>
            <person name="Keren R."/>
            <person name="Whittaker M."/>
            <person name="Farag I.F."/>
            <person name="Doudna J."/>
            <person name="Cate J.H.D."/>
            <person name="Banfield J.F."/>
        </authorList>
    </citation>
    <scope>NUCLEOTIDE SEQUENCE</scope>
    <source>
        <strain evidence="1">NC_groundwater_1370_Ag_S-0.2um_69_93</strain>
    </source>
</reference>
<organism evidence="1 2">
    <name type="scientific">Tectimicrobiota bacterium</name>
    <dbReference type="NCBI Taxonomy" id="2528274"/>
    <lineage>
        <taxon>Bacteria</taxon>
        <taxon>Pseudomonadati</taxon>
        <taxon>Nitrospinota/Tectimicrobiota group</taxon>
        <taxon>Candidatus Tectimicrobiota</taxon>
    </lineage>
</organism>
<evidence type="ECO:0008006" key="3">
    <source>
        <dbReference type="Google" id="ProtNLM"/>
    </source>
</evidence>
<protein>
    <recommendedName>
        <fullName evidence="3">Cytochrome P460 domain-containing protein</fullName>
    </recommendedName>
</protein>
<feature type="non-terminal residue" evidence="1">
    <location>
        <position position="1"/>
    </location>
</feature>
<name>A0A932ZTI5_UNCTE</name>
<accession>A0A932ZTI5</accession>
<proteinExistence type="predicted"/>
<comment type="caution">
    <text evidence="1">The sequence shown here is derived from an EMBL/GenBank/DDBJ whole genome shotgun (WGS) entry which is preliminary data.</text>
</comment>
<evidence type="ECO:0000313" key="1">
    <source>
        <dbReference type="EMBL" id="MBI4252194.1"/>
    </source>
</evidence>
<evidence type="ECO:0000313" key="2">
    <source>
        <dbReference type="Proteomes" id="UP000752292"/>
    </source>
</evidence>
<dbReference type="Proteomes" id="UP000752292">
    <property type="component" value="Unassembled WGS sequence"/>
</dbReference>
<gene>
    <name evidence="1" type="ORF">HY618_07010</name>
</gene>
<sequence>DWYWAIATPDFRVLRWEGGIFEGYAGNVQYCINCHKLVEGNDFFFGSPDKLPKKEEKPSGGGY</sequence>
<dbReference type="EMBL" id="JACQRX010000306">
    <property type="protein sequence ID" value="MBI4252194.1"/>
    <property type="molecule type" value="Genomic_DNA"/>
</dbReference>